<evidence type="ECO:0000313" key="2">
    <source>
        <dbReference type="EMBL" id="KAF2723359.1"/>
    </source>
</evidence>
<name>A0A9P4UQY8_9PEZI</name>
<comment type="caution">
    <text evidence="2">The sequence shown here is derived from an EMBL/GenBank/DDBJ whole genome shotgun (WGS) entry which is preliminary data.</text>
</comment>
<reference evidence="2" key="1">
    <citation type="journal article" date="2020" name="Stud. Mycol.">
        <title>101 Dothideomycetes genomes: a test case for predicting lifestyles and emergence of pathogens.</title>
        <authorList>
            <person name="Haridas S."/>
            <person name="Albert R."/>
            <person name="Binder M."/>
            <person name="Bloem J."/>
            <person name="Labutti K."/>
            <person name="Salamov A."/>
            <person name="Andreopoulos B."/>
            <person name="Baker S."/>
            <person name="Barry K."/>
            <person name="Bills G."/>
            <person name="Bluhm B."/>
            <person name="Cannon C."/>
            <person name="Castanera R."/>
            <person name="Culley D."/>
            <person name="Daum C."/>
            <person name="Ezra D."/>
            <person name="Gonzalez J."/>
            <person name="Henrissat B."/>
            <person name="Kuo A."/>
            <person name="Liang C."/>
            <person name="Lipzen A."/>
            <person name="Lutzoni F."/>
            <person name="Magnuson J."/>
            <person name="Mondo S."/>
            <person name="Nolan M."/>
            <person name="Ohm R."/>
            <person name="Pangilinan J."/>
            <person name="Park H.-J."/>
            <person name="Ramirez L."/>
            <person name="Alfaro M."/>
            <person name="Sun H."/>
            <person name="Tritt A."/>
            <person name="Yoshinaga Y."/>
            <person name="Zwiers L.-H."/>
            <person name="Turgeon B."/>
            <person name="Goodwin S."/>
            <person name="Spatafora J."/>
            <person name="Crous P."/>
            <person name="Grigoriev I."/>
        </authorList>
    </citation>
    <scope>NUCLEOTIDE SEQUENCE</scope>
    <source>
        <strain evidence="2">CBS 116435</strain>
    </source>
</reference>
<evidence type="ECO:0000313" key="3">
    <source>
        <dbReference type="Proteomes" id="UP000799441"/>
    </source>
</evidence>
<proteinExistence type="predicted"/>
<organism evidence="2 3">
    <name type="scientific">Polychaeton citri CBS 116435</name>
    <dbReference type="NCBI Taxonomy" id="1314669"/>
    <lineage>
        <taxon>Eukaryota</taxon>
        <taxon>Fungi</taxon>
        <taxon>Dikarya</taxon>
        <taxon>Ascomycota</taxon>
        <taxon>Pezizomycotina</taxon>
        <taxon>Dothideomycetes</taxon>
        <taxon>Dothideomycetidae</taxon>
        <taxon>Capnodiales</taxon>
        <taxon>Capnodiaceae</taxon>
        <taxon>Polychaeton</taxon>
    </lineage>
</organism>
<dbReference type="Proteomes" id="UP000799441">
    <property type="component" value="Unassembled WGS sequence"/>
</dbReference>
<keyword evidence="3" id="KW-1185">Reference proteome</keyword>
<feature type="region of interest" description="Disordered" evidence="1">
    <location>
        <begin position="1"/>
        <end position="80"/>
    </location>
</feature>
<gene>
    <name evidence="2" type="ORF">K431DRAFT_283162</name>
</gene>
<dbReference type="EMBL" id="MU003777">
    <property type="protein sequence ID" value="KAF2723359.1"/>
    <property type="molecule type" value="Genomic_DNA"/>
</dbReference>
<protein>
    <submittedName>
        <fullName evidence="2">Uncharacterized protein</fullName>
    </submittedName>
</protein>
<evidence type="ECO:0000256" key="1">
    <source>
        <dbReference type="SAM" id="MobiDB-lite"/>
    </source>
</evidence>
<feature type="compositionally biased region" description="Basic and acidic residues" evidence="1">
    <location>
        <begin position="1"/>
        <end position="12"/>
    </location>
</feature>
<dbReference type="AlphaFoldDB" id="A0A9P4UQY8"/>
<accession>A0A9P4UQY8</accession>
<sequence length="80" mass="8465">MHISDLVDHEPSNKLPKASAHAHPHQKETTQNQSFETLMLSGGGGSSVGGATNEAKHTSLADQCVMSHKRTASTPNSETD</sequence>